<evidence type="ECO:0000313" key="1">
    <source>
        <dbReference type="EMBL" id="KAG7378462.1"/>
    </source>
</evidence>
<protein>
    <submittedName>
        <fullName evidence="1">Uncharacterized protein</fullName>
    </submittedName>
</protein>
<gene>
    <name evidence="1" type="ORF">PHYPSEUDO_010085</name>
</gene>
<dbReference type="EMBL" id="JAGDFM010000422">
    <property type="protein sequence ID" value="KAG7378462.1"/>
    <property type="molecule type" value="Genomic_DNA"/>
</dbReference>
<name>A0A8T1VB16_9STRA</name>
<proteinExistence type="predicted"/>
<dbReference type="Proteomes" id="UP000694044">
    <property type="component" value="Unassembled WGS sequence"/>
</dbReference>
<dbReference type="OrthoDB" id="118383at2759"/>
<keyword evidence="2" id="KW-1185">Reference proteome</keyword>
<comment type="caution">
    <text evidence="1">The sequence shown here is derived from an EMBL/GenBank/DDBJ whole genome shotgun (WGS) entry which is preliminary data.</text>
</comment>
<dbReference type="AlphaFoldDB" id="A0A8T1VB16"/>
<sequence length="135" mass="15249">MKAMAPDVNCDTGVGVEVFLEDWDIHLKLLRLENGSDNSVTATMTCITSFSDNMLRYVFQHLVDDDKWSPHAAKLLGQSLVIDAVVRFDWDDEIMRMQFESDMVTPLLRLLGSLEMVGHVLDSLLITPESRVMSC</sequence>
<evidence type="ECO:0000313" key="2">
    <source>
        <dbReference type="Proteomes" id="UP000694044"/>
    </source>
</evidence>
<organism evidence="1 2">
    <name type="scientific">Phytophthora pseudosyringae</name>
    <dbReference type="NCBI Taxonomy" id="221518"/>
    <lineage>
        <taxon>Eukaryota</taxon>
        <taxon>Sar</taxon>
        <taxon>Stramenopiles</taxon>
        <taxon>Oomycota</taxon>
        <taxon>Peronosporomycetes</taxon>
        <taxon>Peronosporales</taxon>
        <taxon>Peronosporaceae</taxon>
        <taxon>Phytophthora</taxon>
    </lineage>
</organism>
<accession>A0A8T1VB16</accession>
<reference evidence="1" key="1">
    <citation type="submission" date="2021-02" db="EMBL/GenBank/DDBJ databases">
        <authorList>
            <person name="Palmer J.M."/>
        </authorList>
    </citation>
    <scope>NUCLEOTIDE SEQUENCE</scope>
    <source>
        <strain evidence="1">SCRP734</strain>
    </source>
</reference>